<comment type="caution">
    <text evidence="10">The sequence shown here is derived from an EMBL/GenBank/DDBJ whole genome shotgun (WGS) entry which is preliminary data.</text>
</comment>
<dbReference type="GO" id="GO:0016747">
    <property type="term" value="F:acyltransferase activity, transferring groups other than amino-acyl groups"/>
    <property type="evidence" value="ECO:0007669"/>
    <property type="project" value="InterPro"/>
</dbReference>
<keyword evidence="2 8" id="KW-0690">Ribosome biogenesis</keyword>
<comment type="subunit">
    <text evidence="8">Component of the small nucleolar ribonucleoprotein particles containing H/ACA-type snoRNAs (H/ACA snoRNPs).</text>
</comment>
<dbReference type="Gene3D" id="2.40.10.230">
    <property type="entry name" value="Probable tRNA pseudouridine synthase domain"/>
    <property type="match status" value="1"/>
</dbReference>
<dbReference type="Proteomes" id="UP000283509">
    <property type="component" value="Unassembled WGS sequence"/>
</dbReference>
<dbReference type="InterPro" id="IPR038664">
    <property type="entry name" value="Gar1/Naf1_Cbf5-bd_sf"/>
</dbReference>
<dbReference type="GO" id="GO:0031429">
    <property type="term" value="C:box H/ACA snoRNP complex"/>
    <property type="evidence" value="ECO:0007669"/>
    <property type="project" value="TreeGrafter"/>
</dbReference>
<proteinExistence type="inferred from homology"/>
<keyword evidence="4 8" id="KW-0694">RNA-binding</keyword>
<dbReference type="SUPFAM" id="SSF53901">
    <property type="entry name" value="Thiolase-like"/>
    <property type="match status" value="1"/>
</dbReference>
<organism evidence="10 11">
    <name type="scientific">Penaeus vannamei</name>
    <name type="common">Whiteleg shrimp</name>
    <name type="synonym">Litopenaeus vannamei</name>
    <dbReference type="NCBI Taxonomy" id="6689"/>
    <lineage>
        <taxon>Eukaryota</taxon>
        <taxon>Metazoa</taxon>
        <taxon>Ecdysozoa</taxon>
        <taxon>Arthropoda</taxon>
        <taxon>Crustacea</taxon>
        <taxon>Multicrustacea</taxon>
        <taxon>Malacostraca</taxon>
        <taxon>Eumalacostraca</taxon>
        <taxon>Eucarida</taxon>
        <taxon>Decapoda</taxon>
        <taxon>Dendrobranchiata</taxon>
        <taxon>Penaeoidea</taxon>
        <taxon>Penaeidae</taxon>
        <taxon>Penaeus</taxon>
    </lineage>
</organism>
<dbReference type="PANTHER" id="PTHR23237:SF6">
    <property type="entry name" value="H_ACA RIBONUCLEOPROTEIN COMPLEX SUBUNIT 1"/>
    <property type="match status" value="1"/>
</dbReference>
<evidence type="ECO:0000256" key="6">
    <source>
        <dbReference type="ARBA" id="ARBA00023274"/>
    </source>
</evidence>
<keyword evidence="3 8" id="KW-0698">rRNA processing</keyword>
<keyword evidence="6 8" id="KW-0687">Ribonucleoprotein</keyword>
<dbReference type="InterPro" id="IPR009000">
    <property type="entry name" value="Transl_B-barrel_sf"/>
</dbReference>
<dbReference type="AlphaFoldDB" id="A0A423SP14"/>
<sequence>MKLQNALGVCSSFRGGRGGGFGGRDQGPPERVLEYALFTHTAQEDLVCKVTHKDVPYFNAPIFLQNKEQIGKVDEIFGTPHDKYISVKLGENFKASSFEKDTKLFIDEAKLLPLFMFLPGHKRGGGRGGRGGREVVCRLLAASGNISTADRVRLDTVRMALCRLIYQSGVQGVRSYSTGGLNDVVIVSAVRTPMGSFSTIIAWGTALGTVAIKAAVERAGVDPKAVQEVYMGNVCQAGAKQAPLDKLHSLQVSTRALPVQLSTRCVPQE</sequence>
<dbReference type="FunFam" id="2.40.10.230:FF:000001">
    <property type="entry name" value="H/ACA ribonucleoprotein complex subunit"/>
    <property type="match status" value="1"/>
</dbReference>
<dbReference type="SUPFAM" id="SSF50447">
    <property type="entry name" value="Translation proteins"/>
    <property type="match status" value="1"/>
</dbReference>
<dbReference type="STRING" id="6689.A0A423SP14"/>
<dbReference type="Gene3D" id="3.40.47.10">
    <property type="match status" value="1"/>
</dbReference>
<reference evidence="10 11" key="1">
    <citation type="submission" date="2018-04" db="EMBL/GenBank/DDBJ databases">
        <authorList>
            <person name="Zhang X."/>
            <person name="Yuan J."/>
            <person name="Li F."/>
            <person name="Xiang J."/>
        </authorList>
    </citation>
    <scope>NUCLEOTIDE SEQUENCE [LARGE SCALE GENOMIC DNA]</scope>
    <source>
        <tissue evidence="10">Muscle</tissue>
    </source>
</reference>
<dbReference type="InterPro" id="IPR007504">
    <property type="entry name" value="H/ACA_rnp_Gar1/Naf1"/>
</dbReference>
<dbReference type="PANTHER" id="PTHR23237">
    <property type="entry name" value="NUCLEOLAR PROTEIN FAMILY A MEMBER 1 SNORNP PROTEIN GAR1"/>
    <property type="match status" value="1"/>
</dbReference>
<feature type="domain" description="Thiolase N-terminal" evidence="9">
    <location>
        <begin position="184"/>
        <end position="247"/>
    </location>
</feature>
<evidence type="ECO:0000256" key="3">
    <source>
        <dbReference type="ARBA" id="ARBA00022552"/>
    </source>
</evidence>
<evidence type="ECO:0000256" key="1">
    <source>
        <dbReference type="ARBA" id="ARBA00004604"/>
    </source>
</evidence>
<name>A0A423SP14_PENVA</name>
<accession>A0A423SP14</accession>
<dbReference type="InterPro" id="IPR020616">
    <property type="entry name" value="Thiolase_N"/>
</dbReference>
<comment type="subcellular location">
    <subcellularLocation>
        <location evidence="1 8">Nucleus</location>
        <location evidence="1 8">Nucleolus</location>
    </subcellularLocation>
</comment>
<evidence type="ECO:0000256" key="2">
    <source>
        <dbReference type="ARBA" id="ARBA00022517"/>
    </source>
</evidence>
<evidence type="ECO:0000256" key="8">
    <source>
        <dbReference type="RuleBase" id="RU364004"/>
    </source>
</evidence>
<evidence type="ECO:0000256" key="4">
    <source>
        <dbReference type="ARBA" id="ARBA00022884"/>
    </source>
</evidence>
<keyword evidence="11" id="KW-1185">Reference proteome</keyword>
<protein>
    <recommendedName>
        <fullName evidence="8">H/ACA ribonucleoprotein complex subunit</fullName>
    </recommendedName>
</protein>
<dbReference type="EMBL" id="QCYY01003009">
    <property type="protein sequence ID" value="ROT65975.1"/>
    <property type="molecule type" value="Genomic_DNA"/>
</dbReference>
<keyword evidence="5 8" id="KW-0539">Nucleus</keyword>
<dbReference type="Pfam" id="PF00108">
    <property type="entry name" value="Thiolase_N"/>
    <property type="match status" value="1"/>
</dbReference>
<evidence type="ECO:0000313" key="11">
    <source>
        <dbReference type="Proteomes" id="UP000283509"/>
    </source>
</evidence>
<dbReference type="InterPro" id="IPR016039">
    <property type="entry name" value="Thiolase-like"/>
</dbReference>
<dbReference type="Pfam" id="PF04410">
    <property type="entry name" value="Gar1"/>
    <property type="match status" value="1"/>
</dbReference>
<comment type="similarity">
    <text evidence="7 8">Belongs to the GAR1 family.</text>
</comment>
<gene>
    <name evidence="10" type="ORF">C7M84_016043</name>
</gene>
<dbReference type="GO" id="GO:0000454">
    <property type="term" value="P:snoRNA guided rRNA pseudouridine synthesis"/>
    <property type="evidence" value="ECO:0007669"/>
    <property type="project" value="TreeGrafter"/>
</dbReference>
<dbReference type="OrthoDB" id="2187159at2759"/>
<evidence type="ECO:0000259" key="9">
    <source>
        <dbReference type="Pfam" id="PF00108"/>
    </source>
</evidence>
<evidence type="ECO:0000313" key="10">
    <source>
        <dbReference type="EMBL" id="ROT65975.1"/>
    </source>
</evidence>
<dbReference type="GO" id="GO:0034513">
    <property type="term" value="F:box H/ACA snoRNA binding"/>
    <property type="evidence" value="ECO:0007669"/>
    <property type="project" value="TreeGrafter"/>
</dbReference>
<reference evidence="10 11" key="2">
    <citation type="submission" date="2019-01" db="EMBL/GenBank/DDBJ databases">
        <title>The decoding of complex shrimp genome reveals the adaptation for benthos swimmer, frequently molting mechanism and breeding impact on genome.</title>
        <authorList>
            <person name="Sun Y."/>
            <person name="Gao Y."/>
            <person name="Yu Y."/>
        </authorList>
    </citation>
    <scope>NUCLEOTIDE SEQUENCE [LARGE SCALE GENOMIC DNA]</scope>
    <source>
        <tissue evidence="10">Muscle</tissue>
    </source>
</reference>
<comment type="function">
    <text evidence="8">Required for ribosome biogenesis. Part of a complex which catalyzes pseudouridylation of rRNA. This involves the isomerization of uridine such that the ribose is subsequently attached to C5, instead of the normal N1. Pseudouridine ("psi") residues may serve to stabilize the conformation of rRNAs.</text>
</comment>
<evidence type="ECO:0000256" key="7">
    <source>
        <dbReference type="ARBA" id="ARBA00038293"/>
    </source>
</evidence>
<evidence type="ECO:0000256" key="5">
    <source>
        <dbReference type="ARBA" id="ARBA00023242"/>
    </source>
</evidence>